<feature type="region of interest" description="Disordered" evidence="1">
    <location>
        <begin position="227"/>
        <end position="248"/>
    </location>
</feature>
<dbReference type="AlphaFoldDB" id="A0A9E6XYD6"/>
<accession>A0A9E6XYD6</accession>
<name>A0A9E6XYD6_9ACTN</name>
<reference evidence="2" key="1">
    <citation type="journal article" date="2022" name="Int. J. Syst. Evol. Microbiol.">
        <title>Pseudomonas aegrilactucae sp. nov. and Pseudomonas morbosilactucae sp. nov., pathogens causing bacterial rot of lettuce in Japan.</title>
        <authorList>
            <person name="Sawada H."/>
            <person name="Fujikawa T."/>
            <person name="Satou M."/>
        </authorList>
    </citation>
    <scope>NUCLEOTIDE SEQUENCE</scope>
    <source>
        <strain evidence="2">0166_1</strain>
    </source>
</reference>
<gene>
    <name evidence="2" type="ORF">DSM104329_02926</name>
</gene>
<evidence type="ECO:0000256" key="1">
    <source>
        <dbReference type="SAM" id="MobiDB-lite"/>
    </source>
</evidence>
<sequence length="283" mass="30783">MRSAGEPPGRAGLTTRWCHSSCLMPESTPCSGRWGLFGGPTQTLQVLADSPIVDAARSDPDICPATEGPGVWAVPATTKALPRRRLPRRRLSPASSRRKARATDSDLPRPRRTQARRAAGTAQLTAARRTAERPMTAVDGVSRGRCRREHRRRSMRLSQCAPGQRPRLRAARDRSRTVCSHTWPTRRACRDYAGAPWVRARDAGAASLTSVRSNGSRICEAARRLHGAPRRPCPDEAAGPEFAPKSATSAGEISRVSSLFPCLTWTPQSIPANWPLCKCGGQP</sequence>
<evidence type="ECO:0000313" key="3">
    <source>
        <dbReference type="Proteomes" id="UP001162834"/>
    </source>
</evidence>
<feature type="compositionally biased region" description="Basic residues" evidence="1">
    <location>
        <begin position="81"/>
        <end position="100"/>
    </location>
</feature>
<feature type="compositionally biased region" description="Basic residues" evidence="1">
    <location>
        <begin position="144"/>
        <end position="155"/>
    </location>
</feature>
<keyword evidence="3" id="KW-1185">Reference proteome</keyword>
<organism evidence="2 3">
    <name type="scientific">Capillimicrobium parvum</name>
    <dbReference type="NCBI Taxonomy" id="2884022"/>
    <lineage>
        <taxon>Bacteria</taxon>
        <taxon>Bacillati</taxon>
        <taxon>Actinomycetota</taxon>
        <taxon>Thermoleophilia</taxon>
        <taxon>Solirubrobacterales</taxon>
        <taxon>Capillimicrobiaceae</taxon>
        <taxon>Capillimicrobium</taxon>
    </lineage>
</organism>
<protein>
    <submittedName>
        <fullName evidence="2">Uncharacterized protein</fullName>
    </submittedName>
</protein>
<dbReference type="KEGG" id="sbae:DSM104329_02926"/>
<feature type="compositionally biased region" description="Low complexity" evidence="1">
    <location>
        <begin position="116"/>
        <end position="128"/>
    </location>
</feature>
<feature type="region of interest" description="Disordered" evidence="1">
    <location>
        <begin position="78"/>
        <end position="155"/>
    </location>
</feature>
<proteinExistence type="predicted"/>
<dbReference type="Proteomes" id="UP001162834">
    <property type="component" value="Chromosome"/>
</dbReference>
<dbReference type="EMBL" id="CP087164">
    <property type="protein sequence ID" value="UGS36520.1"/>
    <property type="molecule type" value="Genomic_DNA"/>
</dbReference>
<evidence type="ECO:0000313" key="2">
    <source>
        <dbReference type="EMBL" id="UGS36520.1"/>
    </source>
</evidence>